<keyword evidence="10" id="KW-1133">Transmembrane helix</keyword>
<proteinExistence type="inferred from homology"/>
<keyword evidence="5 9" id="KW-0479">Metal-binding</keyword>
<dbReference type="Pfam" id="PF00067">
    <property type="entry name" value="p450"/>
    <property type="match status" value="1"/>
</dbReference>
<keyword evidence="10" id="KW-0472">Membrane</keyword>
<comment type="cofactor">
    <cofactor evidence="1 9">
        <name>heme</name>
        <dbReference type="ChEBI" id="CHEBI:30413"/>
    </cofactor>
</comment>
<dbReference type="Proteomes" id="UP000663826">
    <property type="component" value="Unassembled WGS sequence"/>
</dbReference>
<dbReference type="Gene3D" id="1.10.630.10">
    <property type="entry name" value="Cytochrome P450"/>
    <property type="match status" value="1"/>
</dbReference>
<evidence type="ECO:0000256" key="1">
    <source>
        <dbReference type="ARBA" id="ARBA00001971"/>
    </source>
</evidence>
<keyword evidence="6" id="KW-0560">Oxidoreductase</keyword>
<reference evidence="11" key="1">
    <citation type="submission" date="2021-01" db="EMBL/GenBank/DDBJ databases">
        <authorList>
            <person name="Kaushik A."/>
        </authorList>
    </citation>
    <scope>NUCLEOTIDE SEQUENCE</scope>
    <source>
        <strain evidence="11">AG1-1B</strain>
    </source>
</reference>
<evidence type="ECO:0000256" key="3">
    <source>
        <dbReference type="ARBA" id="ARBA00010617"/>
    </source>
</evidence>
<evidence type="ECO:0000313" key="11">
    <source>
        <dbReference type="EMBL" id="CAE6442425.1"/>
    </source>
</evidence>
<dbReference type="InterPro" id="IPR002403">
    <property type="entry name" value="Cyt_P450_E_grp-IV"/>
</dbReference>
<dbReference type="EMBL" id="CAJMWQ010001245">
    <property type="protein sequence ID" value="CAE6442425.1"/>
    <property type="molecule type" value="Genomic_DNA"/>
</dbReference>
<dbReference type="PRINTS" id="PR00465">
    <property type="entry name" value="EP450IV"/>
</dbReference>
<evidence type="ECO:0000256" key="2">
    <source>
        <dbReference type="ARBA" id="ARBA00005179"/>
    </source>
</evidence>
<keyword evidence="7 9" id="KW-0408">Iron</keyword>
<dbReference type="GO" id="GO:0020037">
    <property type="term" value="F:heme binding"/>
    <property type="evidence" value="ECO:0007669"/>
    <property type="project" value="InterPro"/>
</dbReference>
<dbReference type="PANTHER" id="PTHR24305">
    <property type="entry name" value="CYTOCHROME P450"/>
    <property type="match status" value="1"/>
</dbReference>
<feature type="non-terminal residue" evidence="11">
    <location>
        <position position="1"/>
    </location>
</feature>
<dbReference type="InterPro" id="IPR001128">
    <property type="entry name" value="Cyt_P450"/>
</dbReference>
<evidence type="ECO:0000256" key="9">
    <source>
        <dbReference type="PIRSR" id="PIRSR602403-1"/>
    </source>
</evidence>
<evidence type="ECO:0000256" key="7">
    <source>
        <dbReference type="ARBA" id="ARBA00023004"/>
    </source>
</evidence>
<dbReference type="GO" id="GO:0005506">
    <property type="term" value="F:iron ion binding"/>
    <property type="evidence" value="ECO:0007669"/>
    <property type="project" value="InterPro"/>
</dbReference>
<comment type="similarity">
    <text evidence="3">Belongs to the cytochrome P450 family.</text>
</comment>
<dbReference type="SUPFAM" id="SSF48264">
    <property type="entry name" value="Cytochrome P450"/>
    <property type="match status" value="1"/>
</dbReference>
<dbReference type="GO" id="GO:0004497">
    <property type="term" value="F:monooxygenase activity"/>
    <property type="evidence" value="ECO:0007669"/>
    <property type="project" value="UniProtKB-KW"/>
</dbReference>
<evidence type="ECO:0000256" key="6">
    <source>
        <dbReference type="ARBA" id="ARBA00023002"/>
    </source>
</evidence>
<comment type="pathway">
    <text evidence="2">Secondary metabolite biosynthesis.</text>
</comment>
<dbReference type="GO" id="GO:0016705">
    <property type="term" value="F:oxidoreductase activity, acting on paired donors, with incorporation or reduction of molecular oxygen"/>
    <property type="evidence" value="ECO:0007669"/>
    <property type="project" value="InterPro"/>
</dbReference>
<comment type="caution">
    <text evidence="11">The sequence shown here is derived from an EMBL/GenBank/DDBJ whole genome shotgun (WGS) entry which is preliminary data.</text>
</comment>
<accession>A0A8H3AX75</accession>
<dbReference type="InterPro" id="IPR036396">
    <property type="entry name" value="Cyt_P450_sf"/>
</dbReference>
<dbReference type="AlphaFoldDB" id="A0A8H3AX75"/>
<feature type="transmembrane region" description="Helical" evidence="10">
    <location>
        <begin position="12"/>
        <end position="29"/>
    </location>
</feature>
<gene>
    <name evidence="11" type="ORF">RDB_LOCUS71304</name>
</gene>
<keyword evidence="8" id="KW-0503">Monooxygenase</keyword>
<organism evidence="11 12">
    <name type="scientific">Rhizoctonia solani</name>
    <dbReference type="NCBI Taxonomy" id="456999"/>
    <lineage>
        <taxon>Eukaryota</taxon>
        <taxon>Fungi</taxon>
        <taxon>Dikarya</taxon>
        <taxon>Basidiomycota</taxon>
        <taxon>Agaricomycotina</taxon>
        <taxon>Agaricomycetes</taxon>
        <taxon>Cantharellales</taxon>
        <taxon>Ceratobasidiaceae</taxon>
        <taxon>Rhizoctonia</taxon>
    </lineage>
</organism>
<evidence type="ECO:0000256" key="4">
    <source>
        <dbReference type="ARBA" id="ARBA00022617"/>
    </source>
</evidence>
<dbReference type="PRINTS" id="PR00385">
    <property type="entry name" value="P450"/>
</dbReference>
<protein>
    <submittedName>
        <fullName evidence="11">Uncharacterized protein</fullName>
    </submittedName>
</protein>
<name>A0A8H3AX75_9AGAM</name>
<feature type="binding site" description="axial binding residue" evidence="9">
    <location>
        <position position="455"/>
    </location>
    <ligand>
        <name>heme</name>
        <dbReference type="ChEBI" id="CHEBI:30413"/>
    </ligand>
    <ligandPart>
        <name>Fe</name>
        <dbReference type="ChEBI" id="CHEBI:18248"/>
    </ligandPart>
</feature>
<evidence type="ECO:0000256" key="5">
    <source>
        <dbReference type="ARBA" id="ARBA00022723"/>
    </source>
</evidence>
<dbReference type="InterPro" id="IPR050121">
    <property type="entry name" value="Cytochrome_P450_monoxygenase"/>
</dbReference>
<keyword evidence="4 9" id="KW-0349">Heme</keyword>
<evidence type="ECO:0000256" key="8">
    <source>
        <dbReference type="ARBA" id="ARBA00023033"/>
    </source>
</evidence>
<keyword evidence="10" id="KW-0812">Transmembrane</keyword>
<evidence type="ECO:0000313" key="12">
    <source>
        <dbReference type="Proteomes" id="UP000663826"/>
    </source>
</evidence>
<dbReference type="PANTHER" id="PTHR24305:SF166">
    <property type="entry name" value="CYTOCHROME P450 12A4, MITOCHONDRIAL-RELATED"/>
    <property type="match status" value="1"/>
</dbReference>
<sequence>STSPSIDNTLSMLTFVACLIAGLLTVFLIRRHYRIKYLVPLDGPPPSSYLTGHFKQMFGLTGIGFQREVFRKYGPTVRMTGVMGELFIFTFDPGFIHTVLVKERSKFERNEGGTLMVRSMFGGGLLGFRGDEHRYHRKLLNPVFTMQHLREHVANQACNAIEQSLSTDLDAIDVFHWTTTSALEFIGEAGLGYSFESFSGKQNEYSVASKSVFQLFAKLVPFIPLYPYLYRFPITQNLLSYIPIPLLQQVLRATSLQNEQAEQILGKRKDLLERGVDLESVTGRGKDILTQLKLKHSQFRSVLIFAGHETSSSVIARLLDIIAHNTEIQDKLRNEITKSKEEDVLDLPYLDAVVKETLRLHAPVTYLGRICEEDTVVPLTYPVSTPTGTITSLPVKKGTRLALSVAFSNRDEKAWGERAEDFWPERWLESEQPSSSHLQGVYSSMMTFGLGQYACIGFKFALMEIKVMTAQLLKSFAFEPSAEEYAWEARLITT</sequence>
<evidence type="ECO:0000256" key="10">
    <source>
        <dbReference type="SAM" id="Phobius"/>
    </source>
</evidence>